<evidence type="ECO:0000313" key="8">
    <source>
        <dbReference type="EMBL" id="AHG89464.1"/>
    </source>
</evidence>
<evidence type="ECO:0000259" key="7">
    <source>
        <dbReference type="Pfam" id="PF25967"/>
    </source>
</evidence>
<dbReference type="InParanoid" id="W0RED0"/>
<comment type="similarity">
    <text evidence="2">Belongs to the membrane fusion protein (MFP) (TC 8.A.1) family.</text>
</comment>
<dbReference type="InterPro" id="IPR006143">
    <property type="entry name" value="RND_pump_MFP"/>
</dbReference>
<dbReference type="Gene3D" id="2.40.420.20">
    <property type="match status" value="1"/>
</dbReference>
<feature type="domain" description="Multidrug resistance protein MdtA-like C-terminal permuted SH3" evidence="7">
    <location>
        <begin position="303"/>
        <end position="363"/>
    </location>
</feature>
<dbReference type="GO" id="GO:0005886">
    <property type="term" value="C:plasma membrane"/>
    <property type="evidence" value="ECO:0007669"/>
    <property type="project" value="TreeGrafter"/>
</dbReference>
<dbReference type="GO" id="GO:0022857">
    <property type="term" value="F:transmembrane transporter activity"/>
    <property type="evidence" value="ECO:0007669"/>
    <property type="project" value="InterPro"/>
</dbReference>
<dbReference type="STRING" id="861299.J421_1927"/>
<dbReference type="GO" id="GO:0030313">
    <property type="term" value="C:cell envelope"/>
    <property type="evidence" value="ECO:0007669"/>
    <property type="project" value="UniProtKB-SubCell"/>
</dbReference>
<dbReference type="KEGG" id="gba:J421_1927"/>
<protein>
    <submittedName>
        <fullName evidence="8">Efflux transporter, RND family, MFP subunit</fullName>
    </submittedName>
</protein>
<feature type="coiled-coil region" evidence="3">
    <location>
        <begin position="104"/>
        <end position="162"/>
    </location>
</feature>
<feature type="domain" description="Multidrug resistance protein MdtA-like barrel-sandwich hybrid" evidence="5">
    <location>
        <begin position="63"/>
        <end position="195"/>
    </location>
</feature>
<dbReference type="PANTHER" id="PTHR30158">
    <property type="entry name" value="ACRA/E-RELATED COMPONENT OF DRUG EFFLUX TRANSPORTER"/>
    <property type="match status" value="1"/>
</dbReference>
<dbReference type="RefSeq" id="WP_104022449.1">
    <property type="nucleotide sequence ID" value="NZ_CP007128.1"/>
</dbReference>
<name>W0RED0_9BACT</name>
<gene>
    <name evidence="8" type="ORF">J421_1927</name>
</gene>
<evidence type="ECO:0000259" key="5">
    <source>
        <dbReference type="Pfam" id="PF25917"/>
    </source>
</evidence>
<dbReference type="InterPro" id="IPR058626">
    <property type="entry name" value="MdtA-like_b-barrel"/>
</dbReference>
<evidence type="ECO:0000256" key="2">
    <source>
        <dbReference type="ARBA" id="ARBA00009477"/>
    </source>
</evidence>
<dbReference type="AlphaFoldDB" id="W0RED0"/>
<accession>W0RED0</accession>
<dbReference type="NCBIfam" id="TIGR01730">
    <property type="entry name" value="RND_mfp"/>
    <property type="match status" value="1"/>
</dbReference>
<feature type="domain" description="Multidrug resistance protein MdtA-like beta-barrel" evidence="6">
    <location>
        <begin position="209"/>
        <end position="295"/>
    </location>
</feature>
<dbReference type="Gene3D" id="2.40.50.100">
    <property type="match status" value="1"/>
</dbReference>
<dbReference type="Pfam" id="PF25944">
    <property type="entry name" value="Beta-barrel_RND"/>
    <property type="match status" value="1"/>
</dbReference>
<dbReference type="FunFam" id="2.40.420.20:FF:000001">
    <property type="entry name" value="Efflux RND transporter periplasmic adaptor subunit"/>
    <property type="match status" value="1"/>
</dbReference>
<keyword evidence="3" id="KW-0175">Coiled coil</keyword>
<feature type="domain" description="Multidrug resistance protein MdtA-like alpha-helical hairpin" evidence="4">
    <location>
        <begin position="105"/>
        <end position="171"/>
    </location>
</feature>
<dbReference type="Gene3D" id="1.10.287.470">
    <property type="entry name" value="Helix hairpin bin"/>
    <property type="match status" value="1"/>
</dbReference>
<dbReference type="HOGENOM" id="CLU_018816_2_1_0"/>
<dbReference type="eggNOG" id="COG0845">
    <property type="taxonomic scope" value="Bacteria"/>
</dbReference>
<proteinExistence type="inferred from homology"/>
<dbReference type="SUPFAM" id="SSF111369">
    <property type="entry name" value="HlyD-like secretion proteins"/>
    <property type="match status" value="1"/>
</dbReference>
<dbReference type="InterPro" id="IPR058624">
    <property type="entry name" value="MdtA-like_HH"/>
</dbReference>
<dbReference type="OrthoDB" id="9800613at2"/>
<organism evidence="8 9">
    <name type="scientific">Gemmatirosa kalamazoonensis</name>
    <dbReference type="NCBI Taxonomy" id="861299"/>
    <lineage>
        <taxon>Bacteria</taxon>
        <taxon>Pseudomonadati</taxon>
        <taxon>Gemmatimonadota</taxon>
        <taxon>Gemmatimonadia</taxon>
        <taxon>Gemmatimonadales</taxon>
        <taxon>Gemmatimonadaceae</taxon>
        <taxon>Gemmatirosa</taxon>
    </lineage>
</organism>
<keyword evidence="9" id="KW-1185">Reference proteome</keyword>
<evidence type="ECO:0000256" key="3">
    <source>
        <dbReference type="SAM" id="Coils"/>
    </source>
</evidence>
<dbReference type="GO" id="GO:0046677">
    <property type="term" value="P:response to antibiotic"/>
    <property type="evidence" value="ECO:0007669"/>
    <property type="project" value="TreeGrafter"/>
</dbReference>
<comment type="subcellular location">
    <subcellularLocation>
        <location evidence="1">Cell envelope</location>
    </subcellularLocation>
</comment>
<dbReference type="Proteomes" id="UP000019151">
    <property type="component" value="Chromosome"/>
</dbReference>
<reference evidence="8 9" key="1">
    <citation type="journal article" date="2014" name="Genome Announc.">
        <title>Genome Sequence and Methylome of Soil Bacterium Gemmatirosa kalamazoonensis KBS708T, a Member of the Rarely Cultivated Gemmatimonadetes Phylum.</title>
        <authorList>
            <person name="Debruyn J.M."/>
            <person name="Radosevich M."/>
            <person name="Wommack K.E."/>
            <person name="Polson S.W."/>
            <person name="Hauser L.J."/>
            <person name="Fawaz M.N."/>
            <person name="Korlach J."/>
            <person name="Tsai Y.C."/>
        </authorList>
    </citation>
    <scope>NUCLEOTIDE SEQUENCE [LARGE SCALE GENOMIC DNA]</scope>
    <source>
        <strain evidence="8 9">KBS708</strain>
    </source>
</reference>
<sequence>MPSSSPPWRRATLATVCVGVVGAVACKKPPPPPPPPPEVSVVTVTPAPVEDDVVFTGQVQASRTVQVRAQVSGVIVARTFVEGTAVHAGDALYRIDPTTSQADVRSARARLAEARARLQNATTTAERLRPLLEGNAVARQEVDNAESQVAQARAAVEEAQGIVDAAQKGLAETVVRAEIGGRVGRALLDVGTRVSGVGDVLTSIDVLDPIYVSFRPSAEEQLRWRRHPAMWRALEPNGSARVEVTLADGTALPAAGRIGFIDPVVDPATGTQEFRAQFANPARLLLPGQFARVRVRGLTRDSAIVVPQRAVLQQLGRQSVYVVGADDKVAARDVKAASWAGQGWIIEDGLKAGERVVVDGVQKVQPGAAVRPTPLADSARVATGGSR</sequence>
<evidence type="ECO:0000313" key="9">
    <source>
        <dbReference type="Proteomes" id="UP000019151"/>
    </source>
</evidence>
<dbReference type="Gene3D" id="2.40.30.170">
    <property type="match status" value="1"/>
</dbReference>
<evidence type="ECO:0000256" key="1">
    <source>
        <dbReference type="ARBA" id="ARBA00004196"/>
    </source>
</evidence>
<dbReference type="InterPro" id="IPR058627">
    <property type="entry name" value="MdtA-like_C"/>
</dbReference>
<dbReference type="Pfam" id="PF25876">
    <property type="entry name" value="HH_MFP_RND"/>
    <property type="match status" value="1"/>
</dbReference>
<dbReference type="Pfam" id="PF25917">
    <property type="entry name" value="BSH_RND"/>
    <property type="match status" value="1"/>
</dbReference>
<dbReference type="EMBL" id="CP007128">
    <property type="protein sequence ID" value="AHG89464.1"/>
    <property type="molecule type" value="Genomic_DNA"/>
</dbReference>
<evidence type="ECO:0000259" key="4">
    <source>
        <dbReference type="Pfam" id="PF25876"/>
    </source>
</evidence>
<evidence type="ECO:0000259" key="6">
    <source>
        <dbReference type="Pfam" id="PF25944"/>
    </source>
</evidence>
<dbReference type="InterPro" id="IPR058625">
    <property type="entry name" value="MdtA-like_BSH"/>
</dbReference>
<dbReference type="Pfam" id="PF25967">
    <property type="entry name" value="RND-MFP_C"/>
    <property type="match status" value="1"/>
</dbReference>